<organism evidence="1 2">
    <name type="scientific">Glomus cerebriforme</name>
    <dbReference type="NCBI Taxonomy" id="658196"/>
    <lineage>
        <taxon>Eukaryota</taxon>
        <taxon>Fungi</taxon>
        <taxon>Fungi incertae sedis</taxon>
        <taxon>Mucoromycota</taxon>
        <taxon>Glomeromycotina</taxon>
        <taxon>Glomeromycetes</taxon>
        <taxon>Glomerales</taxon>
        <taxon>Glomeraceae</taxon>
        <taxon>Glomus</taxon>
    </lineage>
</organism>
<dbReference type="PANTHER" id="PTHR43628:SF1">
    <property type="entry name" value="CHITIN SYNTHASE REGULATORY FACTOR 2-RELATED"/>
    <property type="match status" value="1"/>
</dbReference>
<dbReference type="STRING" id="658196.A0A397S7Z3"/>
<dbReference type="Pfam" id="PF08238">
    <property type="entry name" value="Sel1"/>
    <property type="match status" value="7"/>
</dbReference>
<evidence type="ECO:0008006" key="3">
    <source>
        <dbReference type="Google" id="ProtNLM"/>
    </source>
</evidence>
<dbReference type="SMART" id="SM00671">
    <property type="entry name" value="SEL1"/>
    <property type="match status" value="7"/>
</dbReference>
<gene>
    <name evidence="1" type="ORF">C1645_838719</name>
</gene>
<dbReference type="OrthoDB" id="2418412at2759"/>
<evidence type="ECO:0000313" key="2">
    <source>
        <dbReference type="Proteomes" id="UP000265703"/>
    </source>
</evidence>
<accession>A0A397S7Z3</accession>
<protein>
    <recommendedName>
        <fullName evidence="3">HCP-like protein</fullName>
    </recommendedName>
</protein>
<dbReference type="InterPro" id="IPR006597">
    <property type="entry name" value="Sel1-like"/>
</dbReference>
<dbReference type="Gene3D" id="1.25.40.10">
    <property type="entry name" value="Tetratricopeptide repeat domain"/>
    <property type="match status" value="1"/>
</dbReference>
<proteinExistence type="predicted"/>
<reference evidence="1 2" key="1">
    <citation type="submission" date="2018-06" db="EMBL/GenBank/DDBJ databases">
        <title>Comparative genomics reveals the genomic features of Rhizophagus irregularis, R. cerebriforme, R. diaphanum and Gigaspora rosea, and their symbiotic lifestyle signature.</title>
        <authorList>
            <person name="Morin E."/>
            <person name="San Clemente H."/>
            <person name="Chen E.C.H."/>
            <person name="De La Providencia I."/>
            <person name="Hainaut M."/>
            <person name="Kuo A."/>
            <person name="Kohler A."/>
            <person name="Murat C."/>
            <person name="Tang N."/>
            <person name="Roy S."/>
            <person name="Loubradou J."/>
            <person name="Henrissat B."/>
            <person name="Grigoriev I.V."/>
            <person name="Corradi N."/>
            <person name="Roux C."/>
            <person name="Martin F.M."/>
        </authorList>
    </citation>
    <scope>NUCLEOTIDE SEQUENCE [LARGE SCALE GENOMIC DNA]</scope>
    <source>
        <strain evidence="1 2">DAOM 227022</strain>
    </source>
</reference>
<dbReference type="AlphaFoldDB" id="A0A397S7Z3"/>
<dbReference type="InterPro" id="IPR011990">
    <property type="entry name" value="TPR-like_helical_dom_sf"/>
</dbReference>
<dbReference type="Proteomes" id="UP000265703">
    <property type="component" value="Unassembled WGS sequence"/>
</dbReference>
<dbReference type="SUPFAM" id="SSF81901">
    <property type="entry name" value="HCP-like"/>
    <property type="match status" value="2"/>
</dbReference>
<dbReference type="InterPro" id="IPR052945">
    <property type="entry name" value="Mitotic_Regulator"/>
</dbReference>
<sequence>MTSNSQNIFYYSSLIGYFYQYGIGCLINKTKAFEIFSNFIKDNQKVESNQFTLDQKNETNNFCNDDDIRKLNKIVLQYFYSLFLYKDIILYRKENYKLHIKNAKKGDSTSQYFIGDCYHLGKNIKKDINKAFEWYKKSSERGNISAMYELGHCYCYEHKDEKKAFEFYLKSAEGGDKYALCKVGDYYYYGRSILKDEIKAFEWYLKAAKKGHAYSQYLMANYYNYGLYIPINKEKGFYWNRKAAINGVLEAQYKLADYYFNNSLNKNESKAFKWYLILANKSNNNLKAIYLVAKCYRDGTGTNKNLFEARKWIKKYEFLSKDYKKPLITLKDFLNGSNLNAFELSKIR</sequence>
<evidence type="ECO:0000313" key="1">
    <source>
        <dbReference type="EMBL" id="RIA80425.1"/>
    </source>
</evidence>
<dbReference type="EMBL" id="QKYT01000971">
    <property type="protein sequence ID" value="RIA80425.1"/>
    <property type="molecule type" value="Genomic_DNA"/>
</dbReference>
<comment type="caution">
    <text evidence="1">The sequence shown here is derived from an EMBL/GenBank/DDBJ whole genome shotgun (WGS) entry which is preliminary data.</text>
</comment>
<keyword evidence="2" id="KW-1185">Reference proteome</keyword>
<dbReference type="PANTHER" id="PTHR43628">
    <property type="entry name" value="ACTIVATOR OF C KINASE PROTEIN 1-RELATED"/>
    <property type="match status" value="1"/>
</dbReference>
<name>A0A397S7Z3_9GLOM</name>